<dbReference type="InterPro" id="IPR043129">
    <property type="entry name" value="ATPase_NBD"/>
</dbReference>
<dbReference type="InterPro" id="IPR013126">
    <property type="entry name" value="Hsp_70_fam"/>
</dbReference>
<evidence type="ECO:0000256" key="2">
    <source>
        <dbReference type="ARBA" id="ARBA00022840"/>
    </source>
</evidence>
<dbReference type="EMBL" id="DS113207">
    <property type="protein sequence ID" value="EAY19527.1"/>
    <property type="molecule type" value="Genomic_DNA"/>
</dbReference>
<dbReference type="VEuPathDB" id="TrichDB:TVAGG3_0543270"/>
<dbReference type="GO" id="GO:0140662">
    <property type="term" value="F:ATP-dependent protein folding chaperone"/>
    <property type="evidence" value="ECO:0007669"/>
    <property type="project" value="InterPro"/>
</dbReference>
<reference evidence="5" key="2">
    <citation type="journal article" date="2007" name="Science">
        <title>Draft genome sequence of the sexually transmitted pathogen Trichomonas vaginalis.</title>
        <authorList>
            <person name="Carlton J.M."/>
            <person name="Hirt R.P."/>
            <person name="Silva J.C."/>
            <person name="Delcher A.L."/>
            <person name="Schatz M."/>
            <person name="Zhao Q."/>
            <person name="Wortman J.R."/>
            <person name="Bidwell S.L."/>
            <person name="Alsmark U.C.M."/>
            <person name="Besteiro S."/>
            <person name="Sicheritz-Ponten T."/>
            <person name="Noel C.J."/>
            <person name="Dacks J.B."/>
            <person name="Foster P.G."/>
            <person name="Simillion C."/>
            <person name="Van de Peer Y."/>
            <person name="Miranda-Saavedra D."/>
            <person name="Barton G.J."/>
            <person name="Westrop G.D."/>
            <person name="Mueller S."/>
            <person name="Dessi D."/>
            <person name="Fiori P.L."/>
            <person name="Ren Q."/>
            <person name="Paulsen I."/>
            <person name="Zhang H."/>
            <person name="Bastida-Corcuera F.D."/>
            <person name="Simoes-Barbosa A."/>
            <person name="Brown M.T."/>
            <person name="Hayes R.D."/>
            <person name="Mukherjee M."/>
            <person name="Okumura C.Y."/>
            <person name="Schneider R."/>
            <person name="Smith A.J."/>
            <person name="Vanacova S."/>
            <person name="Villalvazo M."/>
            <person name="Haas B.J."/>
            <person name="Pertea M."/>
            <person name="Feldblyum T.V."/>
            <person name="Utterback T.R."/>
            <person name="Shu C.L."/>
            <person name="Osoegawa K."/>
            <person name="de Jong P.J."/>
            <person name="Hrdy I."/>
            <person name="Horvathova L."/>
            <person name="Zubacova Z."/>
            <person name="Dolezal P."/>
            <person name="Malik S.B."/>
            <person name="Logsdon J.M. Jr."/>
            <person name="Henze K."/>
            <person name="Gupta A."/>
            <person name="Wang C.C."/>
            <person name="Dunne R.L."/>
            <person name="Upcroft J.A."/>
            <person name="Upcroft P."/>
            <person name="White O."/>
            <person name="Salzberg S.L."/>
            <person name="Tang P."/>
            <person name="Chiu C.-H."/>
            <person name="Lee Y.-S."/>
            <person name="Embley T.M."/>
            <person name="Coombs G.H."/>
            <person name="Mottram J.C."/>
            <person name="Tachezy J."/>
            <person name="Fraser-Liggett C.M."/>
            <person name="Johnson P.J."/>
        </authorList>
    </citation>
    <scope>NUCLEOTIDE SEQUENCE [LARGE SCALE GENOMIC DNA]</scope>
    <source>
        <strain evidence="5">G3</strain>
    </source>
</reference>
<dbReference type="Proteomes" id="UP000001542">
    <property type="component" value="Unassembled WGS sequence"/>
</dbReference>
<proteinExistence type="predicted"/>
<dbReference type="SMR" id="A2DJE0"/>
<reference evidence="5" key="1">
    <citation type="submission" date="2006-10" db="EMBL/GenBank/DDBJ databases">
        <authorList>
            <person name="Amadeo P."/>
            <person name="Zhao Q."/>
            <person name="Wortman J."/>
            <person name="Fraser-Liggett C."/>
            <person name="Carlton J."/>
        </authorList>
    </citation>
    <scope>NUCLEOTIDE SEQUENCE</scope>
    <source>
        <strain evidence="5">G3</strain>
    </source>
</reference>
<evidence type="ECO:0000256" key="1">
    <source>
        <dbReference type="ARBA" id="ARBA00022741"/>
    </source>
</evidence>
<dbReference type="Gene3D" id="3.30.420.40">
    <property type="match status" value="2"/>
</dbReference>
<keyword evidence="3" id="KW-0175">Coiled coil</keyword>
<evidence type="ECO:0000313" key="5">
    <source>
        <dbReference type="EMBL" id="EAY19527.1"/>
    </source>
</evidence>
<keyword evidence="2" id="KW-0067">ATP-binding</keyword>
<dbReference type="Gene3D" id="1.20.5.1230">
    <property type="entry name" value="Apolipoprotein A-I"/>
    <property type="match status" value="1"/>
</dbReference>
<dbReference type="PRINTS" id="PR00301">
    <property type="entry name" value="HEATSHOCK70"/>
</dbReference>
<dbReference type="eggNOG" id="KOG0100">
    <property type="taxonomic scope" value="Eukaryota"/>
</dbReference>
<dbReference type="GO" id="GO:0016887">
    <property type="term" value="F:ATP hydrolysis activity"/>
    <property type="evidence" value="ECO:0000318"/>
    <property type="project" value="GO_Central"/>
</dbReference>
<dbReference type="Gene3D" id="3.90.640.10">
    <property type="entry name" value="Actin, Chain A, domain 4"/>
    <property type="match status" value="1"/>
</dbReference>
<organism evidence="5 6">
    <name type="scientific">Trichomonas vaginalis (strain ATCC PRA-98 / G3)</name>
    <dbReference type="NCBI Taxonomy" id="412133"/>
    <lineage>
        <taxon>Eukaryota</taxon>
        <taxon>Metamonada</taxon>
        <taxon>Parabasalia</taxon>
        <taxon>Trichomonadida</taxon>
        <taxon>Trichomonadidae</taxon>
        <taxon>Trichomonas</taxon>
    </lineage>
</organism>
<dbReference type="Gene3D" id="2.60.34.10">
    <property type="entry name" value="Substrate Binding Domain Of DNAk, Chain A, domain 1"/>
    <property type="match status" value="1"/>
</dbReference>
<keyword evidence="1" id="KW-0547">Nucleotide-binding</keyword>
<dbReference type="InterPro" id="IPR018181">
    <property type="entry name" value="Heat_shock_70_CS"/>
</dbReference>
<accession>A2DJE0</accession>
<dbReference type="SUPFAM" id="SSF100920">
    <property type="entry name" value="Heat shock protein 70kD (HSP70), peptide-binding domain"/>
    <property type="match status" value="1"/>
</dbReference>
<dbReference type="GO" id="GO:0044183">
    <property type="term" value="F:protein folding chaperone"/>
    <property type="evidence" value="ECO:0000318"/>
    <property type="project" value="GO_Central"/>
</dbReference>
<dbReference type="AlphaFoldDB" id="A2DJE0"/>
<dbReference type="OrthoDB" id="6765990at2759"/>
<dbReference type="FunFam" id="3.90.640.10:FF:000029">
    <property type="entry name" value="Heat shock protein 110"/>
    <property type="match status" value="1"/>
</dbReference>
<dbReference type="GO" id="GO:0042026">
    <property type="term" value="P:protein refolding"/>
    <property type="evidence" value="ECO:0000318"/>
    <property type="project" value="GO_Central"/>
</dbReference>
<dbReference type="RefSeq" id="XP_001580513.1">
    <property type="nucleotide sequence ID" value="XM_001580463.1"/>
</dbReference>
<dbReference type="VEuPathDB" id="TrichDB:TVAG_136580"/>
<evidence type="ECO:0000313" key="6">
    <source>
        <dbReference type="Proteomes" id="UP000001542"/>
    </source>
</evidence>
<dbReference type="PANTHER" id="PTHR19375">
    <property type="entry name" value="HEAT SHOCK PROTEIN 70KDA"/>
    <property type="match status" value="1"/>
</dbReference>
<feature type="compositionally biased region" description="Polar residues" evidence="4">
    <location>
        <begin position="590"/>
        <end position="624"/>
    </location>
</feature>
<dbReference type="InParanoid" id="A2DJE0"/>
<dbReference type="GO" id="GO:0031072">
    <property type="term" value="F:heat shock protein binding"/>
    <property type="evidence" value="ECO:0000318"/>
    <property type="project" value="GO_Central"/>
</dbReference>
<dbReference type="SUPFAM" id="SSF53067">
    <property type="entry name" value="Actin-like ATPase domain"/>
    <property type="match status" value="2"/>
</dbReference>
<name>A2DJE0_TRIV3</name>
<dbReference type="Pfam" id="PF00012">
    <property type="entry name" value="HSP70"/>
    <property type="match status" value="2"/>
</dbReference>
<dbReference type="InterPro" id="IPR029047">
    <property type="entry name" value="HSP70_peptide-bd_sf"/>
</dbReference>
<dbReference type="PROSITE" id="PS00297">
    <property type="entry name" value="HSP70_1"/>
    <property type="match status" value="1"/>
</dbReference>
<dbReference type="PROSITE" id="PS00329">
    <property type="entry name" value="HSP70_2"/>
    <property type="match status" value="1"/>
</dbReference>
<evidence type="ECO:0000256" key="3">
    <source>
        <dbReference type="SAM" id="Coils"/>
    </source>
</evidence>
<gene>
    <name evidence="5" type="ORF">TVAG_136580</name>
</gene>
<keyword evidence="6" id="KW-1185">Reference proteome</keyword>
<dbReference type="GO" id="GO:0005524">
    <property type="term" value="F:ATP binding"/>
    <property type="evidence" value="ECO:0007669"/>
    <property type="project" value="UniProtKB-KW"/>
</dbReference>
<protein>
    <submittedName>
        <fullName evidence="5">DnaK protein</fullName>
    </submittedName>
</protein>
<feature type="coiled-coil region" evidence="3">
    <location>
        <begin position="760"/>
        <end position="787"/>
    </location>
</feature>
<dbReference type="GO" id="GO:0005737">
    <property type="term" value="C:cytoplasm"/>
    <property type="evidence" value="ECO:0000318"/>
    <property type="project" value="GO_Central"/>
</dbReference>
<evidence type="ECO:0000256" key="4">
    <source>
        <dbReference type="SAM" id="MobiDB-lite"/>
    </source>
</evidence>
<feature type="region of interest" description="Disordered" evidence="4">
    <location>
        <begin position="590"/>
        <end position="626"/>
    </location>
</feature>
<sequence>MTEKEKPQQPPVYIGIDLGTTYCSVAKYENNKLETIEFNGTSTIPSRVYYGEFNSVGYQAQQQMKFKDKIKNVVYDSKRMLGKSYDQIKEDIPNWTFDVIEKDSKPVIKLDGDREIFPYQVSATILDYLRQQLEKKGIPLDNVIITVPANFDEAETTDVRNAIKIAKFPHPEKVTLIKEPSAASICFVHTASTANARALIYDFGGGTFDLSLVEIKGTTIEVKDNHGDPHLGGRDIDNKIVDLVVQKIKQQYSIDDQEIENIKYSILEEAEKTKKVFSPSFRIQKISIQSTAKEILEVTMTCREFEQILDPLVDKTIALVEEILKRNGGIDKLDNIILVGGSSLIYYVRDKLEEKFEGKILDSVNPLNAVALGAAYKSYLEFKPKKVSAPVLCVDPQPAAPTPQAPPPNVGPTPQPNQFNAAITPQPNQFDATTTPQPNQFNAAITPQPNQFDATTTPQTNQFNAAITSQPNQFNATTTPQPNQFNAAITSQPNQFDATTTPQTNQFNAAITSQPNQFDATTTPQTNQFNAAITSQPNQFDATTTPQTNQFNAAITSQPNQFDATTTPQTNQFNAAITPQPNQFNAAITPQPNQFNAAPTSQASKEIQRTTSTNAVGNQQQSAPRYSGIVRANSTNSVGSSQSTPPDAEAPTNEIVQYDCVSISYGLRIRQERYYKFYPMIKKGTRLPAGPVKKTFKTVDDYVDSIDLRIFQGNEQDIEKCKEIGKYLITGLEKKKKGEEHVEITFMVDEQNILHLYHSIKGKENDAHEEKYNLTELENKHATLTNEQIEQARSITGMDKKDPENELQELEDVFTEYRSKVRGGKYPEALKEVKSIIDVIIDAYNIEDTKEKIEKIEEIKKKKEKFVEQYREIIEN</sequence>
<dbReference type="STRING" id="5722.A2DJE0"/>
<feature type="coiled-coil region" evidence="3">
    <location>
        <begin position="846"/>
        <end position="876"/>
    </location>
</feature>
<dbReference type="KEGG" id="tva:5465055"/>